<accession>A0A402CCH6</accession>
<protein>
    <submittedName>
        <fullName evidence="7">Amino acid permease</fullName>
    </submittedName>
</protein>
<evidence type="ECO:0000313" key="8">
    <source>
        <dbReference type="Proteomes" id="UP000287519"/>
    </source>
</evidence>
<feature type="transmembrane region" description="Helical" evidence="6">
    <location>
        <begin position="134"/>
        <end position="161"/>
    </location>
</feature>
<evidence type="ECO:0000256" key="3">
    <source>
        <dbReference type="ARBA" id="ARBA00022692"/>
    </source>
</evidence>
<reference evidence="7 8" key="1">
    <citation type="submission" date="2018-11" db="EMBL/GenBank/DDBJ databases">
        <title>Microbial catabolism of amino acid.</title>
        <authorList>
            <person name="Hibi M."/>
            <person name="Ogawa J."/>
        </authorList>
    </citation>
    <scope>NUCLEOTIDE SEQUENCE [LARGE SCALE GENOMIC DNA]</scope>
    <source>
        <strain evidence="7 8">C31-06</strain>
    </source>
</reference>
<dbReference type="Gene3D" id="1.20.1740.10">
    <property type="entry name" value="Amino acid/polyamine transporter I"/>
    <property type="match status" value="1"/>
</dbReference>
<comment type="subcellular location">
    <subcellularLocation>
        <location evidence="1">Cell membrane</location>
        <topology evidence="1">Multi-pass membrane protein</topology>
    </subcellularLocation>
</comment>
<dbReference type="InterPro" id="IPR050367">
    <property type="entry name" value="APC_superfamily"/>
</dbReference>
<name>A0A402CCH6_RHOWR</name>
<feature type="transmembrane region" description="Helical" evidence="6">
    <location>
        <begin position="345"/>
        <end position="365"/>
    </location>
</feature>
<keyword evidence="3 6" id="KW-0812">Transmembrane</keyword>
<feature type="transmembrane region" description="Helical" evidence="6">
    <location>
        <begin position="21"/>
        <end position="40"/>
    </location>
</feature>
<dbReference type="Pfam" id="PF13520">
    <property type="entry name" value="AA_permease_2"/>
    <property type="match status" value="1"/>
</dbReference>
<dbReference type="PANTHER" id="PTHR42770">
    <property type="entry name" value="AMINO ACID TRANSPORTER-RELATED"/>
    <property type="match status" value="1"/>
</dbReference>
<feature type="transmembrane region" description="Helical" evidence="6">
    <location>
        <begin position="283"/>
        <end position="307"/>
    </location>
</feature>
<keyword evidence="4 6" id="KW-1133">Transmembrane helix</keyword>
<dbReference type="RefSeq" id="WP_124393389.1">
    <property type="nucleotide sequence ID" value="NZ_BHYM01000042.1"/>
</dbReference>
<feature type="transmembrane region" description="Helical" evidence="6">
    <location>
        <begin position="98"/>
        <end position="122"/>
    </location>
</feature>
<dbReference type="EMBL" id="BHYM01000042">
    <property type="protein sequence ID" value="GCE41263.1"/>
    <property type="molecule type" value="Genomic_DNA"/>
</dbReference>
<proteinExistence type="predicted"/>
<evidence type="ECO:0000256" key="5">
    <source>
        <dbReference type="ARBA" id="ARBA00023136"/>
    </source>
</evidence>
<dbReference type="Proteomes" id="UP000287519">
    <property type="component" value="Unassembled WGS sequence"/>
</dbReference>
<feature type="transmembrane region" description="Helical" evidence="6">
    <location>
        <begin position="46"/>
        <end position="66"/>
    </location>
</feature>
<dbReference type="GO" id="GO:0005886">
    <property type="term" value="C:plasma membrane"/>
    <property type="evidence" value="ECO:0007669"/>
    <property type="project" value="UniProtKB-SubCell"/>
</dbReference>
<dbReference type="AlphaFoldDB" id="A0A402CCH6"/>
<keyword evidence="2" id="KW-1003">Cell membrane</keyword>
<dbReference type="OrthoDB" id="9762947at2"/>
<dbReference type="InterPro" id="IPR002293">
    <property type="entry name" value="AA/rel_permease1"/>
</dbReference>
<evidence type="ECO:0000256" key="1">
    <source>
        <dbReference type="ARBA" id="ARBA00004651"/>
    </source>
</evidence>
<keyword evidence="8" id="KW-1185">Reference proteome</keyword>
<feature type="transmembrane region" description="Helical" evidence="6">
    <location>
        <begin position="407"/>
        <end position="425"/>
    </location>
</feature>
<dbReference type="GO" id="GO:0022857">
    <property type="term" value="F:transmembrane transporter activity"/>
    <property type="evidence" value="ECO:0007669"/>
    <property type="project" value="InterPro"/>
</dbReference>
<evidence type="ECO:0000256" key="6">
    <source>
        <dbReference type="SAM" id="Phobius"/>
    </source>
</evidence>
<feature type="transmembrane region" description="Helical" evidence="6">
    <location>
        <begin position="371"/>
        <end position="387"/>
    </location>
</feature>
<comment type="caution">
    <text evidence="7">The sequence shown here is derived from an EMBL/GenBank/DDBJ whole genome shotgun (WGS) entry which is preliminary data.</text>
</comment>
<organism evidence="7 8">
    <name type="scientific">Rhodococcus wratislaviensis</name>
    <name type="common">Tsukamurella wratislaviensis</name>
    <dbReference type="NCBI Taxonomy" id="44752"/>
    <lineage>
        <taxon>Bacteria</taxon>
        <taxon>Bacillati</taxon>
        <taxon>Actinomycetota</taxon>
        <taxon>Actinomycetes</taxon>
        <taxon>Mycobacteriales</taxon>
        <taxon>Nocardiaceae</taxon>
        <taxon>Rhodococcus</taxon>
    </lineage>
</organism>
<feature type="transmembrane region" description="Helical" evidence="6">
    <location>
        <begin position="173"/>
        <end position="191"/>
    </location>
</feature>
<dbReference type="PANTHER" id="PTHR42770:SF7">
    <property type="entry name" value="MEMBRANE PROTEIN"/>
    <property type="match status" value="1"/>
</dbReference>
<evidence type="ECO:0000256" key="4">
    <source>
        <dbReference type="ARBA" id="ARBA00022989"/>
    </source>
</evidence>
<keyword evidence="5 6" id="KW-0472">Membrane</keyword>
<feature type="transmembrane region" description="Helical" evidence="6">
    <location>
        <begin position="245"/>
        <end position="263"/>
    </location>
</feature>
<dbReference type="PIRSF" id="PIRSF006060">
    <property type="entry name" value="AA_transporter"/>
    <property type="match status" value="1"/>
</dbReference>
<evidence type="ECO:0000256" key="2">
    <source>
        <dbReference type="ARBA" id="ARBA00022475"/>
    </source>
</evidence>
<gene>
    <name evidence="7" type="ORF">Rhow_004922</name>
</gene>
<feature type="transmembrane region" description="Helical" evidence="6">
    <location>
        <begin position="211"/>
        <end position="233"/>
    </location>
</feature>
<evidence type="ECO:0000313" key="7">
    <source>
        <dbReference type="EMBL" id="GCE41263.1"/>
    </source>
</evidence>
<feature type="transmembrane region" description="Helical" evidence="6">
    <location>
        <begin position="437"/>
        <end position="456"/>
    </location>
</feature>
<sequence length="486" mass="51748">MSENSSGTQHQLHKTLRWYHGFMLALPIAAGLFVSVGYVIGALGAIPAAAICVILSAVALLQNKIFSEVAAMFPDKPGGVAMLATEAWKRYFAPLGPLAAFGYWCGWALVLSLVGLTIGSLVQAQWFPDATWTLFTLAGVAFGFPHLVSAITIVACTVLNVAGIKVAVRFNQIIGAAFILVLTVLAIGPFVTGQWHSANLTSHIDGGWKTFVVWLYVTAWAIYGSELCAVFAPEYKDTSRDTSKALTSIALFMVGAYTIVPIATTGQLGEAVITDNPITYGVASVQATSGGLSGVITAILCGALFLSMVSSSADAGRALYGIAAEKMSIRQLDQLNRAGVPSRSLWITMTVNLLILIVVGNPVAILIASNLGYILAITLAVSGFLLLRKDRPHWPRPIRLSRKWIPVAAVITVFNAFILVVGVLNPDLSHAGGWKEVLLGVGLLSVGVLLFLYRRLVQDRVPVQWRDTSPDIPAAAVAPRSPGTLR</sequence>